<dbReference type="Proteomes" id="UP000053558">
    <property type="component" value="Unassembled WGS sequence"/>
</dbReference>
<proteinExistence type="predicted"/>
<protein>
    <recommendedName>
        <fullName evidence="3">MYND-type domain-containing protein</fullName>
    </recommendedName>
</protein>
<dbReference type="AlphaFoldDB" id="A0A5M3N8X0"/>
<dbReference type="RefSeq" id="XP_007763835.1">
    <property type="nucleotide sequence ID" value="XM_007765645.1"/>
</dbReference>
<gene>
    <name evidence="1" type="ORF">CONPUDRAFT_149330</name>
</gene>
<dbReference type="Gene3D" id="6.10.140.2220">
    <property type="match status" value="1"/>
</dbReference>
<keyword evidence="2" id="KW-1185">Reference proteome</keyword>
<evidence type="ECO:0000313" key="1">
    <source>
        <dbReference type="EMBL" id="EIW87301.1"/>
    </source>
</evidence>
<name>A0A5M3N8X0_CONPW</name>
<reference evidence="2" key="1">
    <citation type="journal article" date="2012" name="Science">
        <title>The Paleozoic origin of enzymatic lignin decomposition reconstructed from 31 fungal genomes.</title>
        <authorList>
            <person name="Floudas D."/>
            <person name="Binder M."/>
            <person name="Riley R."/>
            <person name="Barry K."/>
            <person name="Blanchette R.A."/>
            <person name="Henrissat B."/>
            <person name="Martinez A.T."/>
            <person name="Otillar R."/>
            <person name="Spatafora J.W."/>
            <person name="Yadav J.S."/>
            <person name="Aerts A."/>
            <person name="Benoit I."/>
            <person name="Boyd A."/>
            <person name="Carlson A."/>
            <person name="Copeland A."/>
            <person name="Coutinho P.M."/>
            <person name="de Vries R.P."/>
            <person name="Ferreira P."/>
            <person name="Findley K."/>
            <person name="Foster B."/>
            <person name="Gaskell J."/>
            <person name="Glotzer D."/>
            <person name="Gorecki P."/>
            <person name="Heitman J."/>
            <person name="Hesse C."/>
            <person name="Hori C."/>
            <person name="Igarashi K."/>
            <person name="Jurgens J.A."/>
            <person name="Kallen N."/>
            <person name="Kersten P."/>
            <person name="Kohler A."/>
            <person name="Kuees U."/>
            <person name="Kumar T.K.A."/>
            <person name="Kuo A."/>
            <person name="LaButti K."/>
            <person name="Larrondo L.F."/>
            <person name="Lindquist E."/>
            <person name="Ling A."/>
            <person name="Lombard V."/>
            <person name="Lucas S."/>
            <person name="Lundell T."/>
            <person name="Martin R."/>
            <person name="McLaughlin D.J."/>
            <person name="Morgenstern I."/>
            <person name="Morin E."/>
            <person name="Murat C."/>
            <person name="Nagy L.G."/>
            <person name="Nolan M."/>
            <person name="Ohm R.A."/>
            <person name="Patyshakuliyeva A."/>
            <person name="Rokas A."/>
            <person name="Ruiz-Duenas F.J."/>
            <person name="Sabat G."/>
            <person name="Salamov A."/>
            <person name="Samejima M."/>
            <person name="Schmutz J."/>
            <person name="Slot J.C."/>
            <person name="St John F."/>
            <person name="Stenlid J."/>
            <person name="Sun H."/>
            <person name="Sun S."/>
            <person name="Syed K."/>
            <person name="Tsang A."/>
            <person name="Wiebenga A."/>
            <person name="Young D."/>
            <person name="Pisabarro A."/>
            <person name="Eastwood D.C."/>
            <person name="Martin F."/>
            <person name="Cullen D."/>
            <person name="Grigoriev I.V."/>
            <person name="Hibbett D.S."/>
        </authorList>
    </citation>
    <scope>NUCLEOTIDE SEQUENCE [LARGE SCALE GENOMIC DNA]</scope>
    <source>
        <strain evidence="2">RWD-64-598 SS2</strain>
    </source>
</reference>
<organism evidence="1 2">
    <name type="scientific">Coniophora puteana (strain RWD-64-598)</name>
    <name type="common">Brown rot fungus</name>
    <dbReference type="NCBI Taxonomy" id="741705"/>
    <lineage>
        <taxon>Eukaryota</taxon>
        <taxon>Fungi</taxon>
        <taxon>Dikarya</taxon>
        <taxon>Basidiomycota</taxon>
        <taxon>Agaricomycotina</taxon>
        <taxon>Agaricomycetes</taxon>
        <taxon>Agaricomycetidae</taxon>
        <taxon>Boletales</taxon>
        <taxon>Coniophorineae</taxon>
        <taxon>Coniophoraceae</taxon>
        <taxon>Coniophora</taxon>
    </lineage>
</organism>
<evidence type="ECO:0008006" key="3">
    <source>
        <dbReference type="Google" id="ProtNLM"/>
    </source>
</evidence>
<dbReference type="SUPFAM" id="SSF144232">
    <property type="entry name" value="HIT/MYND zinc finger-like"/>
    <property type="match status" value="1"/>
</dbReference>
<sequence>MSTQTPNPFELSATDPSTAHRLDINASTWANQEIGFPVADIHVDRGKWVRDWDKGVEQLTKSAQLVFIKTAATHNPQHFLAEIKSTDYDFLHQCQEMTKNNRVPCLDVVRGGIHGSANERYNPKDWFRLISDEKRWEMICEALEQTCRRNILGQDARMFCPEIIGTVMLKRRGMELFTFFDRYFKIASSAEENPPTRDPIVESEWWVTALQLGPNPPLPDENAAYLYKFYMCVRQDFIDFFAFNACSAIATAWNEDMENSLASALRLILNVDRQGMRGIMSAKKTSKNKDLLICEHCERSPDEIGDDVRFLVCGVCKRKLNFECFYCSKECQKSNGRQHKSHCGKEKVSKSRSLGRPGYKRSLQLLLQLKMQSDHEDTDYFLFKTSVKSYGATIYPSWFPSNATKGSKLCALEDDDISSTITKEEIIQQLTAEYEVDAGAHLETVEEALAAENDPKRFLGMSLFSFIIPDVLEEWAGEFLKEKGQFNEEEVKYAIALFK</sequence>
<comment type="caution">
    <text evidence="1">The sequence shown here is derived from an EMBL/GenBank/DDBJ whole genome shotgun (WGS) entry which is preliminary data.</text>
</comment>
<accession>A0A5M3N8X0</accession>
<dbReference type="EMBL" id="JH711573">
    <property type="protein sequence ID" value="EIW87301.1"/>
    <property type="molecule type" value="Genomic_DNA"/>
</dbReference>
<evidence type="ECO:0000313" key="2">
    <source>
        <dbReference type="Proteomes" id="UP000053558"/>
    </source>
</evidence>
<dbReference type="GeneID" id="19202578"/>
<dbReference type="OrthoDB" id="5231159at2759"/>
<dbReference type="KEGG" id="cput:CONPUDRAFT_149330"/>